<dbReference type="PANTHER" id="PTHR43308:SF5">
    <property type="entry name" value="S-LAYER PROTEIN _ PEPTIDOGLYCAN ENDO-BETA-N-ACETYLGLUCOSAMINIDASE"/>
    <property type="match status" value="1"/>
</dbReference>
<sequence>MATAEVAVESPTSYAVTPDDSQLETNITRAEASKMFAMALKLPIPATETVYNDVRATHWAKDYIAAASKAGLFDGYPDGTFKPEETLTHEELAQILIMALELQKNEDNQFAGVTAVRE</sequence>
<feature type="domain" description="SLH" evidence="2">
    <location>
        <begin position="47"/>
        <end position="110"/>
    </location>
</feature>
<keyword evidence="4" id="KW-1185">Reference proteome</keyword>
<feature type="compositionally biased region" description="Polar residues" evidence="1">
    <location>
        <begin position="10"/>
        <end position="20"/>
    </location>
</feature>
<dbReference type="Proteomes" id="UP001172142">
    <property type="component" value="Unassembled WGS sequence"/>
</dbReference>
<dbReference type="Pfam" id="PF00395">
    <property type="entry name" value="SLH"/>
    <property type="match status" value="1"/>
</dbReference>
<reference evidence="3 4" key="1">
    <citation type="submission" date="2023-07" db="EMBL/GenBank/DDBJ databases">
        <title>Novel species in genus Planococcus.</title>
        <authorList>
            <person name="Ning S."/>
        </authorList>
    </citation>
    <scope>NUCLEOTIDE SEQUENCE [LARGE SCALE GENOMIC DNA]</scope>
    <source>
        <strain evidence="3 4">N017</strain>
    </source>
</reference>
<accession>A0ABT8N9Q2</accession>
<name>A0ABT8N9Q2_9BACL</name>
<evidence type="ECO:0000259" key="2">
    <source>
        <dbReference type="PROSITE" id="PS51272"/>
    </source>
</evidence>
<comment type="caution">
    <text evidence="3">The sequence shown here is derived from an EMBL/GenBank/DDBJ whole genome shotgun (WGS) entry which is preliminary data.</text>
</comment>
<dbReference type="PANTHER" id="PTHR43308">
    <property type="entry name" value="OUTER MEMBRANE PROTEIN ALPHA-RELATED"/>
    <property type="match status" value="1"/>
</dbReference>
<protein>
    <submittedName>
        <fullName evidence="3">S-layer homology domain-containing protein</fullName>
    </submittedName>
</protein>
<dbReference type="InterPro" id="IPR001119">
    <property type="entry name" value="SLH_dom"/>
</dbReference>
<dbReference type="InterPro" id="IPR051465">
    <property type="entry name" value="Cell_Envelope_Struct_Comp"/>
</dbReference>
<feature type="region of interest" description="Disordered" evidence="1">
    <location>
        <begin position="1"/>
        <end position="20"/>
    </location>
</feature>
<gene>
    <name evidence="3" type="ORF">QWY13_03855</name>
</gene>
<dbReference type="EMBL" id="JAUJWU010000001">
    <property type="protein sequence ID" value="MDN7244619.1"/>
    <property type="molecule type" value="Genomic_DNA"/>
</dbReference>
<evidence type="ECO:0000256" key="1">
    <source>
        <dbReference type="SAM" id="MobiDB-lite"/>
    </source>
</evidence>
<proteinExistence type="predicted"/>
<evidence type="ECO:0000313" key="3">
    <source>
        <dbReference type="EMBL" id="MDN7244619.1"/>
    </source>
</evidence>
<dbReference type="PROSITE" id="PS51272">
    <property type="entry name" value="SLH"/>
    <property type="match status" value="1"/>
</dbReference>
<evidence type="ECO:0000313" key="4">
    <source>
        <dbReference type="Proteomes" id="UP001172142"/>
    </source>
</evidence>
<organism evidence="3 4">
    <name type="scientific">Planococcus shenhongbingii</name>
    <dbReference type="NCBI Taxonomy" id="3058398"/>
    <lineage>
        <taxon>Bacteria</taxon>
        <taxon>Bacillati</taxon>
        <taxon>Bacillota</taxon>
        <taxon>Bacilli</taxon>
        <taxon>Bacillales</taxon>
        <taxon>Caryophanaceae</taxon>
        <taxon>Planococcus</taxon>
    </lineage>
</organism>